<evidence type="ECO:0000313" key="2">
    <source>
        <dbReference type="EMBL" id="TWD98669.1"/>
    </source>
</evidence>
<feature type="transmembrane region" description="Helical" evidence="1">
    <location>
        <begin position="32"/>
        <end position="52"/>
    </location>
</feature>
<gene>
    <name evidence="2" type="ORF">FB550_109179</name>
</gene>
<organism evidence="2 3">
    <name type="scientific">Neobacillus bataviensis</name>
    <dbReference type="NCBI Taxonomy" id="220685"/>
    <lineage>
        <taxon>Bacteria</taxon>
        <taxon>Bacillati</taxon>
        <taxon>Bacillota</taxon>
        <taxon>Bacilli</taxon>
        <taxon>Bacillales</taxon>
        <taxon>Bacillaceae</taxon>
        <taxon>Neobacillus</taxon>
    </lineage>
</organism>
<protein>
    <recommendedName>
        <fullName evidence="4">DUF3953 domain-containing protein</fullName>
    </recommendedName>
</protein>
<sequence>MKILSKLSIIFAILGILFISSAYIYSIYFEPLMVSGFSILFIGLLASFGAMYTKEQGNIKFLAVAAFFLLSFIVTWNQPFDILRLLTWIKN</sequence>
<keyword evidence="1" id="KW-1133">Transmembrane helix</keyword>
<feature type="transmembrane region" description="Helical" evidence="1">
    <location>
        <begin position="59"/>
        <end position="76"/>
    </location>
</feature>
<keyword evidence="1" id="KW-0472">Membrane</keyword>
<keyword evidence="3" id="KW-1185">Reference proteome</keyword>
<dbReference type="EMBL" id="VIVN01000009">
    <property type="protein sequence ID" value="TWD98669.1"/>
    <property type="molecule type" value="Genomic_DNA"/>
</dbReference>
<evidence type="ECO:0000256" key="1">
    <source>
        <dbReference type="SAM" id="Phobius"/>
    </source>
</evidence>
<feature type="transmembrane region" description="Helical" evidence="1">
    <location>
        <begin position="7"/>
        <end position="26"/>
    </location>
</feature>
<accession>A0A561D5F9</accession>
<name>A0A561D5F9_9BACI</name>
<dbReference type="Proteomes" id="UP000319671">
    <property type="component" value="Unassembled WGS sequence"/>
</dbReference>
<comment type="caution">
    <text evidence="2">The sequence shown here is derived from an EMBL/GenBank/DDBJ whole genome shotgun (WGS) entry which is preliminary data.</text>
</comment>
<keyword evidence="1" id="KW-0812">Transmembrane</keyword>
<proteinExistence type="predicted"/>
<dbReference type="RefSeq" id="WP_144566547.1">
    <property type="nucleotide sequence ID" value="NZ_VIVN01000009.1"/>
</dbReference>
<dbReference type="AlphaFoldDB" id="A0A561D5F9"/>
<evidence type="ECO:0000313" key="3">
    <source>
        <dbReference type="Proteomes" id="UP000319671"/>
    </source>
</evidence>
<reference evidence="2 3" key="1">
    <citation type="submission" date="2019-06" db="EMBL/GenBank/DDBJ databases">
        <title>Sorghum-associated microbial communities from plants grown in Nebraska, USA.</title>
        <authorList>
            <person name="Schachtman D."/>
        </authorList>
    </citation>
    <scope>NUCLEOTIDE SEQUENCE [LARGE SCALE GENOMIC DNA]</scope>
    <source>
        <strain evidence="2 3">2482</strain>
    </source>
</reference>
<evidence type="ECO:0008006" key="4">
    <source>
        <dbReference type="Google" id="ProtNLM"/>
    </source>
</evidence>